<reference evidence="8 9" key="1">
    <citation type="submission" date="2019-08" db="EMBL/GenBank/DDBJ databases">
        <title>Archangium and Cystobacter genomes.</title>
        <authorList>
            <person name="Chen I.-C.K."/>
            <person name="Wielgoss S."/>
        </authorList>
    </citation>
    <scope>NUCLEOTIDE SEQUENCE [LARGE SCALE GENOMIC DNA]</scope>
    <source>
        <strain evidence="8 9">Cbm 6</strain>
    </source>
</reference>
<dbReference type="Gene3D" id="3.90.25.10">
    <property type="entry name" value="UDP-galactose 4-epimerase, domain 1"/>
    <property type="match status" value="1"/>
</dbReference>
<dbReference type="CDD" id="cd05254">
    <property type="entry name" value="dTDP_HR_like_SDR_e"/>
    <property type="match status" value="1"/>
</dbReference>
<gene>
    <name evidence="8" type="ORF">F0U60_40510</name>
</gene>
<dbReference type="SUPFAM" id="SSF51735">
    <property type="entry name" value="NAD(P)-binding Rossmann-fold domains"/>
    <property type="match status" value="1"/>
</dbReference>
<dbReference type="Gene3D" id="3.20.20.80">
    <property type="entry name" value="Glycosidases"/>
    <property type="match status" value="1"/>
</dbReference>
<comment type="similarity">
    <text evidence="2 6">Belongs to the dTDP-4-dehydrorhamnose reductase family.</text>
</comment>
<accession>A0ABY9X2T7</accession>
<dbReference type="SUPFAM" id="SSF51445">
    <property type="entry name" value="(Trans)glycosidases"/>
    <property type="match status" value="1"/>
</dbReference>
<evidence type="ECO:0000259" key="7">
    <source>
        <dbReference type="Pfam" id="PF04321"/>
    </source>
</evidence>
<evidence type="ECO:0000313" key="9">
    <source>
        <dbReference type="Proteomes" id="UP001611383"/>
    </source>
</evidence>
<dbReference type="Gene3D" id="3.40.50.720">
    <property type="entry name" value="NAD(P)-binding Rossmann-like Domain"/>
    <property type="match status" value="1"/>
</dbReference>
<evidence type="ECO:0000256" key="3">
    <source>
        <dbReference type="ARBA" id="ARBA00012929"/>
    </source>
</evidence>
<dbReference type="PANTHER" id="PTHR10491:SF4">
    <property type="entry name" value="METHIONINE ADENOSYLTRANSFERASE 2 SUBUNIT BETA"/>
    <property type="match status" value="1"/>
</dbReference>
<keyword evidence="6" id="KW-0521">NADP</keyword>
<evidence type="ECO:0000256" key="5">
    <source>
        <dbReference type="ARBA" id="ARBA00048200"/>
    </source>
</evidence>
<dbReference type="InterPro" id="IPR017853">
    <property type="entry name" value="GH"/>
</dbReference>
<dbReference type="RefSeq" id="WP_395807930.1">
    <property type="nucleotide sequence ID" value="NZ_CP043494.1"/>
</dbReference>
<dbReference type="InterPro" id="IPR029903">
    <property type="entry name" value="RmlD-like-bd"/>
</dbReference>
<protein>
    <recommendedName>
        <fullName evidence="4 6">dTDP-4-dehydrorhamnose reductase</fullName>
        <ecNumber evidence="3 6">1.1.1.133</ecNumber>
    </recommendedName>
</protein>
<evidence type="ECO:0000313" key="8">
    <source>
        <dbReference type="EMBL" id="WNG49707.1"/>
    </source>
</evidence>
<keyword evidence="6" id="KW-0560">Oxidoreductase</keyword>
<sequence>MSATSERPGGLPEVWGGIEGTVNRVGDQYFDQMRRSGHWERIEDLDLIAALGIQALRYPVLWEHIAPLGPKRADWTWPDVRLKRLRQLGVRPIVGLVHHGSGPRHTSLVDPAFPFELAKYARAVAERYPWVEDYTPVNEPLTTGRFSGLYGHWYPHGKDYTTFARTMVVQCRAIVEAMRAIREVTPGARLIQTEDMGRTYSTPHLAYQAEFENHRRWLSLDLLCGRIDRNHPLWHHLQHWGVCEKELGWFLDNPMPPDVVGLNYYITSDRLLDERMEHYPAWSHGGNHRDAYADVHVAGVWKDAISGHRDVLAWAWERYRLPVALTEVHLGCTREDQLRWLAEAWEAACSLRAEGVDVRALTVWSLLGAYDWNTLVTADRGFYEPGVFDIRAPRPRPTALARMTHALATRGDFEHPVLASPGWWRRTARPEANFAASLHGDSPAPYVTYVPARRAGSESPRPVLISGATGTLGRAFARLCRNRGIAFQLLSRQEMDIASLESVERALERFQPWAIINAAGYVRVDDAEMNAARCFRENTLGPEVLATACGARGVRLVTFSSDLVFGGERSSAYLESCPVQPLNQYGRSKVEAERRVLERMPEALVVRTGAFFGPWDRHNFVTLALGTLANGDRFAAADDVVVSPTYVPDLVHTCLDLLLDEASGVWHLTNAGEVTWAELARQAASLMGLNPRRVDGRPLESFGWSAPRPRYSALSSERAQLMPPLTKALERYLEENEIKPARRAAGGGRAVCAECGGTVDEGHGDGRCGLHRERGDGGVAAGG</sequence>
<keyword evidence="9" id="KW-1185">Reference proteome</keyword>
<dbReference type="PANTHER" id="PTHR10491">
    <property type="entry name" value="DTDP-4-DEHYDRORHAMNOSE REDUCTASE"/>
    <property type="match status" value="1"/>
</dbReference>
<dbReference type="EMBL" id="CP043494">
    <property type="protein sequence ID" value="WNG49707.1"/>
    <property type="molecule type" value="Genomic_DNA"/>
</dbReference>
<dbReference type="InterPro" id="IPR001360">
    <property type="entry name" value="Glyco_hydro_1"/>
</dbReference>
<evidence type="ECO:0000256" key="6">
    <source>
        <dbReference type="RuleBase" id="RU364082"/>
    </source>
</evidence>
<dbReference type="InterPro" id="IPR005913">
    <property type="entry name" value="dTDP_dehydrorham_reduct"/>
</dbReference>
<dbReference type="EC" id="1.1.1.133" evidence="3 6"/>
<evidence type="ECO:0000256" key="1">
    <source>
        <dbReference type="ARBA" id="ARBA00004781"/>
    </source>
</evidence>
<name>A0ABY9X2T7_9BACT</name>
<comment type="pathway">
    <text evidence="1 6">Carbohydrate biosynthesis; dTDP-L-rhamnose biosynthesis.</text>
</comment>
<comment type="function">
    <text evidence="6">Catalyzes the reduction of dTDP-6-deoxy-L-lyxo-4-hexulose to yield dTDP-L-rhamnose.</text>
</comment>
<dbReference type="Pfam" id="PF00232">
    <property type="entry name" value="Glyco_hydro_1"/>
    <property type="match status" value="1"/>
</dbReference>
<organism evidence="8 9">
    <name type="scientific">Archangium minus</name>
    <dbReference type="NCBI Taxonomy" id="83450"/>
    <lineage>
        <taxon>Bacteria</taxon>
        <taxon>Pseudomonadati</taxon>
        <taxon>Myxococcota</taxon>
        <taxon>Myxococcia</taxon>
        <taxon>Myxococcales</taxon>
        <taxon>Cystobacterineae</taxon>
        <taxon>Archangiaceae</taxon>
        <taxon>Archangium</taxon>
    </lineage>
</organism>
<comment type="catalytic activity">
    <reaction evidence="5">
        <text>dTDP-beta-L-rhamnose + NADP(+) = dTDP-4-dehydro-beta-L-rhamnose + NADPH + H(+)</text>
        <dbReference type="Rhea" id="RHEA:21796"/>
        <dbReference type="ChEBI" id="CHEBI:15378"/>
        <dbReference type="ChEBI" id="CHEBI:57510"/>
        <dbReference type="ChEBI" id="CHEBI:57783"/>
        <dbReference type="ChEBI" id="CHEBI:58349"/>
        <dbReference type="ChEBI" id="CHEBI:62830"/>
        <dbReference type="EC" id="1.1.1.133"/>
    </reaction>
</comment>
<dbReference type="Pfam" id="PF04321">
    <property type="entry name" value="RmlD_sub_bind"/>
    <property type="match status" value="1"/>
</dbReference>
<feature type="domain" description="RmlD-like substrate binding" evidence="7">
    <location>
        <begin position="463"/>
        <end position="722"/>
    </location>
</feature>
<dbReference type="InterPro" id="IPR036291">
    <property type="entry name" value="NAD(P)-bd_dom_sf"/>
</dbReference>
<dbReference type="Proteomes" id="UP001611383">
    <property type="component" value="Chromosome"/>
</dbReference>
<evidence type="ECO:0000256" key="2">
    <source>
        <dbReference type="ARBA" id="ARBA00010944"/>
    </source>
</evidence>
<proteinExistence type="inferred from homology"/>
<evidence type="ECO:0000256" key="4">
    <source>
        <dbReference type="ARBA" id="ARBA00017099"/>
    </source>
</evidence>